<dbReference type="PANTHER" id="PTHR31157">
    <property type="entry name" value="SCP DOMAIN-CONTAINING PROTEIN"/>
    <property type="match status" value="1"/>
</dbReference>
<sequence>MGRTSLAIACALATSLAPLVPAGPAVASSAVIAKPDPGTGEVEGSSFVPGSFPNEEAEVLDLTNQERRKAGCQALRAEDTLHSSALEQSRYMAASQNLSHEGPGNSQPDDRMEEAGYDTSQGWGENVAYGQDTPDEVMDSWMKSTPHRKNILNCDFKALGVGVARAIDGNLYWTQNFGGQ</sequence>
<keyword evidence="2" id="KW-0732">Signal</keyword>
<dbReference type="CDD" id="cd05379">
    <property type="entry name" value="CAP_bacterial"/>
    <property type="match status" value="1"/>
</dbReference>
<feature type="compositionally biased region" description="Polar residues" evidence="1">
    <location>
        <begin position="94"/>
        <end position="107"/>
    </location>
</feature>
<dbReference type="RefSeq" id="WP_344130054.1">
    <property type="nucleotide sequence ID" value="NZ_BAAALT010000065.1"/>
</dbReference>
<dbReference type="Proteomes" id="UP001500218">
    <property type="component" value="Unassembled WGS sequence"/>
</dbReference>
<evidence type="ECO:0000259" key="3">
    <source>
        <dbReference type="Pfam" id="PF00188"/>
    </source>
</evidence>
<proteinExistence type="predicted"/>
<feature type="domain" description="SCP" evidence="3">
    <location>
        <begin position="60"/>
        <end position="177"/>
    </location>
</feature>
<evidence type="ECO:0000256" key="2">
    <source>
        <dbReference type="SAM" id="SignalP"/>
    </source>
</evidence>
<name>A0ABP4Y7D1_9ACTN</name>
<reference evidence="5" key="1">
    <citation type="journal article" date="2019" name="Int. J. Syst. Evol. Microbiol.">
        <title>The Global Catalogue of Microorganisms (GCM) 10K type strain sequencing project: providing services to taxonomists for standard genome sequencing and annotation.</title>
        <authorList>
            <consortium name="The Broad Institute Genomics Platform"/>
            <consortium name="The Broad Institute Genome Sequencing Center for Infectious Disease"/>
            <person name="Wu L."/>
            <person name="Ma J."/>
        </authorList>
    </citation>
    <scope>NUCLEOTIDE SEQUENCE [LARGE SCALE GENOMIC DNA]</scope>
    <source>
        <strain evidence="5">JCM 13250</strain>
    </source>
</reference>
<organism evidence="4 5">
    <name type="scientific">Luedemannella flava</name>
    <dbReference type="NCBI Taxonomy" id="349316"/>
    <lineage>
        <taxon>Bacteria</taxon>
        <taxon>Bacillati</taxon>
        <taxon>Actinomycetota</taxon>
        <taxon>Actinomycetes</taxon>
        <taxon>Micromonosporales</taxon>
        <taxon>Micromonosporaceae</taxon>
        <taxon>Luedemannella</taxon>
    </lineage>
</organism>
<protein>
    <recommendedName>
        <fullName evidence="3">SCP domain-containing protein</fullName>
    </recommendedName>
</protein>
<accession>A0ABP4Y7D1</accession>
<feature type="signal peptide" evidence="2">
    <location>
        <begin position="1"/>
        <end position="27"/>
    </location>
</feature>
<dbReference type="EMBL" id="BAAALT010000065">
    <property type="protein sequence ID" value="GAA1802790.1"/>
    <property type="molecule type" value="Genomic_DNA"/>
</dbReference>
<feature type="chain" id="PRO_5045745789" description="SCP domain-containing protein" evidence="2">
    <location>
        <begin position="28"/>
        <end position="180"/>
    </location>
</feature>
<dbReference type="InterPro" id="IPR035940">
    <property type="entry name" value="CAP_sf"/>
</dbReference>
<dbReference type="InterPro" id="IPR014044">
    <property type="entry name" value="CAP_dom"/>
</dbReference>
<comment type="caution">
    <text evidence="4">The sequence shown here is derived from an EMBL/GenBank/DDBJ whole genome shotgun (WGS) entry which is preliminary data.</text>
</comment>
<evidence type="ECO:0000313" key="5">
    <source>
        <dbReference type="Proteomes" id="UP001500218"/>
    </source>
</evidence>
<feature type="region of interest" description="Disordered" evidence="1">
    <location>
        <begin position="86"/>
        <end position="117"/>
    </location>
</feature>
<keyword evidence="5" id="KW-1185">Reference proteome</keyword>
<dbReference type="Pfam" id="PF00188">
    <property type="entry name" value="CAP"/>
    <property type="match status" value="1"/>
</dbReference>
<dbReference type="Gene3D" id="3.40.33.10">
    <property type="entry name" value="CAP"/>
    <property type="match status" value="1"/>
</dbReference>
<dbReference type="SUPFAM" id="SSF55797">
    <property type="entry name" value="PR-1-like"/>
    <property type="match status" value="1"/>
</dbReference>
<evidence type="ECO:0000313" key="4">
    <source>
        <dbReference type="EMBL" id="GAA1802790.1"/>
    </source>
</evidence>
<gene>
    <name evidence="4" type="ORF">GCM10009682_25810</name>
</gene>
<evidence type="ECO:0000256" key="1">
    <source>
        <dbReference type="SAM" id="MobiDB-lite"/>
    </source>
</evidence>
<dbReference type="PANTHER" id="PTHR31157:SF1">
    <property type="entry name" value="SCP DOMAIN-CONTAINING PROTEIN"/>
    <property type="match status" value="1"/>
</dbReference>